<keyword evidence="9" id="KW-0812">Transmembrane</keyword>
<dbReference type="STRING" id="121290.APY04_1545"/>
<dbReference type="Gene3D" id="2.40.160.180">
    <property type="entry name" value="Carbohydrate-selective porin OprB"/>
    <property type="match status" value="1"/>
</dbReference>
<dbReference type="Pfam" id="PF13505">
    <property type="entry name" value="OMP_b-brl"/>
    <property type="match status" value="1"/>
</dbReference>
<protein>
    <submittedName>
        <fullName evidence="9">OmpA-like transmembrane domain</fullName>
    </submittedName>
</protein>
<dbReference type="OrthoDB" id="7863077at2"/>
<organism evidence="9 10">
    <name type="scientific">Hyphomicrobium sulfonivorans</name>
    <dbReference type="NCBI Taxonomy" id="121290"/>
    <lineage>
        <taxon>Bacteria</taxon>
        <taxon>Pseudomonadati</taxon>
        <taxon>Pseudomonadota</taxon>
        <taxon>Alphaproteobacteria</taxon>
        <taxon>Hyphomicrobiales</taxon>
        <taxon>Hyphomicrobiaceae</taxon>
        <taxon>Hyphomicrobium</taxon>
    </lineage>
</organism>
<evidence type="ECO:0000256" key="6">
    <source>
        <dbReference type="ARBA" id="ARBA00038306"/>
    </source>
</evidence>
<reference evidence="9 10" key="1">
    <citation type="submission" date="2015-10" db="EMBL/GenBank/DDBJ databases">
        <title>Transcriptomic analysis of a linuron degrading triple-species bacterial consortium.</title>
        <authorList>
            <person name="Albers P."/>
        </authorList>
    </citation>
    <scope>NUCLEOTIDE SEQUENCE [LARGE SCALE GENOMIC DNA]</scope>
    <source>
        <strain evidence="9 10">WDL6</strain>
    </source>
</reference>
<comment type="similarity">
    <text evidence="6">Belongs to the Omp25/RopB family.</text>
</comment>
<comment type="similarity">
    <text evidence="2 7">Belongs to the OprB family.</text>
</comment>
<dbReference type="SUPFAM" id="SSF56925">
    <property type="entry name" value="OMPA-like"/>
    <property type="match status" value="1"/>
</dbReference>
<evidence type="ECO:0000256" key="1">
    <source>
        <dbReference type="ARBA" id="ARBA00004442"/>
    </source>
</evidence>
<comment type="caution">
    <text evidence="9">The sequence shown here is derived from an EMBL/GenBank/DDBJ whole genome shotgun (WGS) entry which is preliminary data.</text>
</comment>
<dbReference type="GO" id="GO:0009279">
    <property type="term" value="C:cell outer membrane"/>
    <property type="evidence" value="ECO:0007669"/>
    <property type="project" value="UniProtKB-SubCell"/>
</dbReference>
<accession>A0A120CWJ0</accession>
<feature type="signal peptide" evidence="7">
    <location>
        <begin position="1"/>
        <end position="23"/>
    </location>
</feature>
<dbReference type="InterPro" id="IPR011250">
    <property type="entry name" value="OMP/PagP_B-barrel"/>
</dbReference>
<sequence length="663" mass="71227">MPIRTTTALAVLALVSLSLAARADDTVASASAPYNWSGAYIGGTFSADWGRSKWAQDGGGGGTASGTMGLANPYDFFAGTGSYATGLSTGYDYQLPQGVVVGVANDISFPNLINGSATANGATQWDDGVLISGTVRGRLGFALDRLLLYGTAGYAWAQEQATATDIASGNAQTRRPMRHGWVAGGGVEAMLGRNWSADLSYLYTDYGSGVVHLPDGTGFQSDITLQSVRMGLNYRFTDGTGPSAGDQLSALTPSGDWAVHAQSTYVMQAVPGFRSPYIGAQSLIPNQQHQTWDVTLYLGRRLWQGAELWVNPEIDQGFGLSNTHGVAGFPSGEAYKVGASWPYARIPRYFIRDTISLGGKVETVAADANQFAGTQTENRLVFTVGKFGITDIFDTNQHAHDPRKDFLNWALVDTGTFDYAADPWGYTYGAAVEWYQGDWTLRVGIFDLSEAPNSNELDPSFSQFQTVAEIERRYRIHGQPGKIAITGFLSRGRMGTYTDAVALSTATGQPADTALVREYRSRMGLSFNAEQQIHDTLALFARGGIVDGNVEPFDFTDIDRTLAAGLVLQGKDWGRPDDVFGFAGVVNFITGEHKAYFNAGGMGIVVGDGILPNAGPEFIMETYYAFPIAGMTATVDYQFVNNPGYNEDRGPASIFAGRLHAEF</sequence>
<dbReference type="PATRIC" id="fig|121290.4.peg.2786"/>
<dbReference type="Gene3D" id="2.40.160.20">
    <property type="match status" value="1"/>
</dbReference>
<keyword evidence="10" id="KW-1185">Reference proteome</keyword>
<dbReference type="Proteomes" id="UP000059074">
    <property type="component" value="Unassembled WGS sequence"/>
</dbReference>
<evidence type="ECO:0000313" key="9">
    <source>
        <dbReference type="EMBL" id="KWT69462.1"/>
    </source>
</evidence>
<keyword evidence="5" id="KW-0998">Cell outer membrane</keyword>
<comment type="subcellular location">
    <subcellularLocation>
        <location evidence="1">Cell outer membrane</location>
    </subcellularLocation>
</comment>
<evidence type="ECO:0000259" key="8">
    <source>
        <dbReference type="Pfam" id="PF13505"/>
    </source>
</evidence>
<dbReference type="InterPro" id="IPR007049">
    <property type="entry name" value="Carb-sel_porin_OprB"/>
</dbReference>
<dbReference type="Pfam" id="PF04966">
    <property type="entry name" value="OprB"/>
    <property type="match status" value="1"/>
</dbReference>
<evidence type="ECO:0000256" key="4">
    <source>
        <dbReference type="ARBA" id="ARBA00023136"/>
    </source>
</evidence>
<keyword evidence="3 7" id="KW-0732">Signal</keyword>
<dbReference type="InterPro" id="IPR038673">
    <property type="entry name" value="OprB_sf"/>
</dbReference>
<proteinExistence type="inferred from homology"/>
<evidence type="ECO:0000256" key="5">
    <source>
        <dbReference type="ARBA" id="ARBA00023237"/>
    </source>
</evidence>
<dbReference type="AlphaFoldDB" id="A0A120CWJ0"/>
<evidence type="ECO:0000256" key="3">
    <source>
        <dbReference type="ARBA" id="ARBA00022729"/>
    </source>
</evidence>
<dbReference type="GO" id="GO:0015288">
    <property type="term" value="F:porin activity"/>
    <property type="evidence" value="ECO:0007669"/>
    <property type="project" value="InterPro"/>
</dbReference>
<name>A0A120CWJ0_HYPSL</name>
<dbReference type="PANTHER" id="PTHR34001:SF3">
    <property type="entry name" value="BLL7405 PROTEIN"/>
    <property type="match status" value="1"/>
</dbReference>
<dbReference type="GO" id="GO:0008643">
    <property type="term" value="P:carbohydrate transport"/>
    <property type="evidence" value="ECO:0007669"/>
    <property type="project" value="InterPro"/>
</dbReference>
<dbReference type="InterPro" id="IPR051692">
    <property type="entry name" value="OMP-like"/>
</dbReference>
<gene>
    <name evidence="9" type="ORF">APY04_1545</name>
</gene>
<evidence type="ECO:0000256" key="7">
    <source>
        <dbReference type="RuleBase" id="RU363072"/>
    </source>
</evidence>
<dbReference type="EMBL" id="LMTR01000045">
    <property type="protein sequence ID" value="KWT69462.1"/>
    <property type="molecule type" value="Genomic_DNA"/>
</dbReference>
<dbReference type="PANTHER" id="PTHR34001">
    <property type="entry name" value="BLL7405 PROTEIN"/>
    <property type="match status" value="1"/>
</dbReference>
<evidence type="ECO:0000313" key="10">
    <source>
        <dbReference type="Proteomes" id="UP000059074"/>
    </source>
</evidence>
<feature type="chain" id="PRO_5007229636" evidence="7">
    <location>
        <begin position="24"/>
        <end position="663"/>
    </location>
</feature>
<feature type="domain" description="Outer membrane protein beta-barrel" evidence="8">
    <location>
        <begin position="23"/>
        <end position="236"/>
    </location>
</feature>
<evidence type="ECO:0000256" key="2">
    <source>
        <dbReference type="ARBA" id="ARBA00008769"/>
    </source>
</evidence>
<keyword evidence="4" id="KW-0472">Membrane</keyword>
<dbReference type="RefSeq" id="WP_083509580.1">
    <property type="nucleotide sequence ID" value="NZ_LMTR01000045.1"/>
</dbReference>
<dbReference type="InterPro" id="IPR027385">
    <property type="entry name" value="Beta-barrel_OMP"/>
</dbReference>